<protein>
    <submittedName>
        <fullName evidence="2">Probable WRKY transcription factor 19</fullName>
    </submittedName>
</protein>
<sequence>MGVVAGASTRSASRGPRGARCSARRTVAGKDARTRTAGKGRKGARPSARGMVGERGVRSRVGFVQRACTVGPFTAWPTGVGRGVPSQSVRRARGGGPTIACVTAGARGVNMTGAGRARRVVRITARHTVGGGDACGATRDPSSGGVKRGFARRMVVWFRIRGYTVVRFRILKGMRRIRLGV</sequence>
<feature type="region of interest" description="Disordered" evidence="1">
    <location>
        <begin position="1"/>
        <end position="51"/>
    </location>
</feature>
<proteinExistence type="predicted"/>
<evidence type="ECO:0000313" key="2">
    <source>
        <dbReference type="EMBL" id="GFP86668.1"/>
    </source>
</evidence>
<gene>
    <name evidence="2" type="ORF">PHJA_000810600</name>
</gene>
<reference evidence="2" key="1">
    <citation type="submission" date="2020-07" db="EMBL/GenBank/DDBJ databases">
        <title>Ethylene signaling mediates host invasion by parasitic plants.</title>
        <authorList>
            <person name="Yoshida S."/>
        </authorList>
    </citation>
    <scope>NUCLEOTIDE SEQUENCE</scope>
    <source>
        <strain evidence="2">Okayama</strain>
    </source>
</reference>
<comment type="caution">
    <text evidence="2">The sequence shown here is derived from an EMBL/GenBank/DDBJ whole genome shotgun (WGS) entry which is preliminary data.</text>
</comment>
<dbReference type="AlphaFoldDB" id="A0A830BNX1"/>
<accession>A0A830BNX1</accession>
<organism evidence="2 3">
    <name type="scientific">Phtheirospermum japonicum</name>
    <dbReference type="NCBI Taxonomy" id="374723"/>
    <lineage>
        <taxon>Eukaryota</taxon>
        <taxon>Viridiplantae</taxon>
        <taxon>Streptophyta</taxon>
        <taxon>Embryophyta</taxon>
        <taxon>Tracheophyta</taxon>
        <taxon>Spermatophyta</taxon>
        <taxon>Magnoliopsida</taxon>
        <taxon>eudicotyledons</taxon>
        <taxon>Gunneridae</taxon>
        <taxon>Pentapetalae</taxon>
        <taxon>asterids</taxon>
        <taxon>lamiids</taxon>
        <taxon>Lamiales</taxon>
        <taxon>Orobanchaceae</taxon>
        <taxon>Orobanchaceae incertae sedis</taxon>
        <taxon>Phtheirospermum</taxon>
    </lineage>
</organism>
<evidence type="ECO:0000256" key="1">
    <source>
        <dbReference type="SAM" id="MobiDB-lite"/>
    </source>
</evidence>
<dbReference type="EMBL" id="BMAC01000130">
    <property type="protein sequence ID" value="GFP86668.1"/>
    <property type="molecule type" value="Genomic_DNA"/>
</dbReference>
<evidence type="ECO:0000313" key="3">
    <source>
        <dbReference type="Proteomes" id="UP000653305"/>
    </source>
</evidence>
<name>A0A830BNX1_9LAMI</name>
<keyword evidence="3" id="KW-1185">Reference proteome</keyword>
<dbReference type="Proteomes" id="UP000653305">
    <property type="component" value="Unassembled WGS sequence"/>
</dbReference>